<dbReference type="PANTHER" id="PTHR35481:SF1">
    <property type="entry name" value="DNA-DIRECTED RNA POLYMERASE SUBUNIT ALPHA"/>
    <property type="match status" value="1"/>
</dbReference>
<dbReference type="Proteomes" id="UP000790787">
    <property type="component" value="Chromosome 11"/>
</dbReference>
<evidence type="ECO:0000256" key="1">
    <source>
        <dbReference type="SAM" id="MobiDB-lite"/>
    </source>
</evidence>
<evidence type="ECO:0000313" key="4">
    <source>
        <dbReference type="RefSeq" id="XP_016480278.1"/>
    </source>
</evidence>
<dbReference type="PANTHER" id="PTHR35481">
    <property type="entry name" value="DNA-DIRECTED RNA POLYMERASE SUBUNIT ALPHA"/>
    <property type="match status" value="1"/>
</dbReference>
<proteinExistence type="predicted"/>
<keyword evidence="3" id="KW-1185">Reference proteome</keyword>
<dbReference type="KEGG" id="nta:107801463"/>
<sequence length="411" mass="46795">MAYIPPHKRHSKGLPLPEPTPALETHLLPSFRKKVNLNSFGGDQQKRKEKNFPRKNVAYTDDAVVKWFTVGLADHSPFSSLLRLHPVSLESFEQKSRQKPLSLLLPEGCSEGTNELIDKPWLFVAENVKQDLFLSFQHMKREMEETDMAEVKPSVVARFGKVLFYGNSSICQESLKTNPLSETTLRKMKRFFHTDVPPANMDYMENQVAEKLGLEYVQGKELYCVKLSDELRPESTVSCKCTVAKDHKKIQHYKIELNRVRHMVADMSCLGKSSDLRLILYTKKINIALSDEEINEIKDLIGSAILDSDVEGGLRWPLGKNSSGGRYVVSSIGHTTAKSYRNSSVRFKFRHADRFDFKSSIGEVSPEIFLKMPGIISQLRKQTIDENLVFEMLVDNLKLIWDHCLLDGSSS</sequence>
<dbReference type="AlphaFoldDB" id="A0A1S4AUU6"/>
<organism evidence="3 4">
    <name type="scientific">Nicotiana tabacum</name>
    <name type="common">Common tobacco</name>
    <dbReference type="NCBI Taxonomy" id="4097"/>
    <lineage>
        <taxon>Eukaryota</taxon>
        <taxon>Viridiplantae</taxon>
        <taxon>Streptophyta</taxon>
        <taxon>Embryophyta</taxon>
        <taxon>Tracheophyta</taxon>
        <taxon>Spermatophyta</taxon>
        <taxon>Magnoliopsida</taxon>
        <taxon>eudicotyledons</taxon>
        <taxon>Gunneridae</taxon>
        <taxon>Pentapetalae</taxon>
        <taxon>asterids</taxon>
        <taxon>lamiids</taxon>
        <taxon>Solanales</taxon>
        <taxon>Solanaceae</taxon>
        <taxon>Nicotianoideae</taxon>
        <taxon>Nicotianeae</taxon>
        <taxon>Nicotiana</taxon>
    </lineage>
</organism>
<dbReference type="OrthoDB" id="2014147at2759"/>
<dbReference type="Pfam" id="PF25475">
    <property type="entry name" value="DUF7903"/>
    <property type="match status" value="1"/>
</dbReference>
<feature type="domain" description="DUF7903" evidence="2">
    <location>
        <begin position="54"/>
        <end position="403"/>
    </location>
</feature>
<feature type="compositionally biased region" description="Basic residues" evidence="1">
    <location>
        <begin position="1"/>
        <end position="12"/>
    </location>
</feature>
<dbReference type="RefSeq" id="XP_016480278.1">
    <property type="nucleotide sequence ID" value="XM_016624792.2"/>
</dbReference>
<evidence type="ECO:0000259" key="2">
    <source>
        <dbReference type="Pfam" id="PF25475"/>
    </source>
</evidence>
<dbReference type="GeneID" id="107801463"/>
<dbReference type="InterPro" id="IPR057225">
    <property type="entry name" value="DUF7903"/>
</dbReference>
<dbReference type="PaxDb" id="4097-A0A1S4AUU6"/>
<protein>
    <submittedName>
        <fullName evidence="4">Uncharacterized protein LOC107801463 isoform X1</fullName>
    </submittedName>
    <submittedName>
        <fullName evidence="4">Uncharacterized protein isoform X1</fullName>
    </submittedName>
</protein>
<reference evidence="3" key="1">
    <citation type="journal article" date="2014" name="Nat. Commun.">
        <title>The tobacco genome sequence and its comparison with those of tomato and potato.</title>
        <authorList>
            <person name="Sierro N."/>
            <person name="Battey J.N."/>
            <person name="Ouadi S."/>
            <person name="Bakaher N."/>
            <person name="Bovet L."/>
            <person name="Willig A."/>
            <person name="Goepfert S."/>
            <person name="Peitsch M.C."/>
            <person name="Ivanov N.V."/>
        </authorList>
    </citation>
    <scope>NUCLEOTIDE SEQUENCE [LARGE SCALE GENOMIC DNA]</scope>
</reference>
<feature type="region of interest" description="Disordered" evidence="1">
    <location>
        <begin position="1"/>
        <end position="21"/>
    </location>
</feature>
<dbReference type="OMA" id="IWHVIAN"/>
<accession>A0A1S4AUU6</accession>
<reference evidence="4" key="2">
    <citation type="submission" date="2025-08" db="UniProtKB">
        <authorList>
            <consortium name="RefSeq"/>
        </authorList>
    </citation>
    <scope>IDENTIFICATION</scope>
    <source>
        <tissue evidence="4">Leaf</tissue>
    </source>
</reference>
<dbReference type="RefSeq" id="XP_016480278.1">
    <property type="nucleotide sequence ID" value="XM_016624792.1"/>
</dbReference>
<gene>
    <name evidence="4" type="primary">LOC107801463</name>
</gene>
<name>A0A1S4AUU6_TOBAC</name>
<evidence type="ECO:0000313" key="3">
    <source>
        <dbReference type="Proteomes" id="UP000790787"/>
    </source>
</evidence>